<dbReference type="InterPro" id="IPR001173">
    <property type="entry name" value="Glyco_trans_2-like"/>
</dbReference>
<reference evidence="9 10" key="1">
    <citation type="submission" date="2024-02" db="EMBL/GenBank/DDBJ databases">
        <authorList>
            <person name="Chen Y."/>
            <person name="Shah S."/>
            <person name="Dougan E. K."/>
            <person name="Thang M."/>
            <person name="Chan C."/>
        </authorList>
    </citation>
    <scope>NUCLEOTIDE SEQUENCE [LARGE SCALE GENOMIC DNA]</scope>
</reference>
<comment type="cofactor">
    <cofactor evidence="1">
        <name>Mn(2+)</name>
        <dbReference type="ChEBI" id="CHEBI:29035"/>
    </cofactor>
</comment>
<dbReference type="SUPFAM" id="SSF53448">
    <property type="entry name" value="Nucleotide-diphospho-sugar transferases"/>
    <property type="match status" value="1"/>
</dbReference>
<comment type="pathway">
    <text evidence="2">Protein modification; protein glycosylation.</text>
</comment>
<evidence type="ECO:0000313" key="9">
    <source>
        <dbReference type="EMBL" id="CAK9004794.1"/>
    </source>
</evidence>
<evidence type="ECO:0000259" key="8">
    <source>
        <dbReference type="Pfam" id="PF00535"/>
    </source>
</evidence>
<evidence type="ECO:0000256" key="4">
    <source>
        <dbReference type="ARBA" id="ARBA00022679"/>
    </source>
</evidence>
<keyword evidence="5" id="KW-0479">Metal-binding</keyword>
<keyword evidence="10" id="KW-1185">Reference proteome</keyword>
<organism evidence="9 10">
    <name type="scientific">Durusdinium trenchii</name>
    <dbReference type="NCBI Taxonomy" id="1381693"/>
    <lineage>
        <taxon>Eukaryota</taxon>
        <taxon>Sar</taxon>
        <taxon>Alveolata</taxon>
        <taxon>Dinophyceae</taxon>
        <taxon>Suessiales</taxon>
        <taxon>Symbiodiniaceae</taxon>
        <taxon>Durusdinium</taxon>
    </lineage>
</organism>
<evidence type="ECO:0000256" key="7">
    <source>
        <dbReference type="ARBA" id="ARBA00023211"/>
    </source>
</evidence>
<dbReference type="InterPro" id="IPR029044">
    <property type="entry name" value="Nucleotide-diphossugar_trans"/>
</dbReference>
<evidence type="ECO:0000256" key="2">
    <source>
        <dbReference type="ARBA" id="ARBA00004922"/>
    </source>
</evidence>
<evidence type="ECO:0000256" key="1">
    <source>
        <dbReference type="ARBA" id="ARBA00001936"/>
    </source>
</evidence>
<dbReference type="Gene3D" id="3.90.550.10">
    <property type="entry name" value="Spore Coat Polysaccharide Biosynthesis Protein SpsA, Chain A"/>
    <property type="match status" value="1"/>
</dbReference>
<evidence type="ECO:0000256" key="5">
    <source>
        <dbReference type="ARBA" id="ARBA00022723"/>
    </source>
</evidence>
<dbReference type="Proteomes" id="UP001642484">
    <property type="component" value="Unassembled WGS sequence"/>
</dbReference>
<dbReference type="PANTHER" id="PTHR11675">
    <property type="entry name" value="N-ACETYLGALACTOSAMINYLTRANSFERASE"/>
    <property type="match status" value="1"/>
</dbReference>
<feature type="non-terminal residue" evidence="9">
    <location>
        <position position="1"/>
    </location>
</feature>
<dbReference type="Pfam" id="PF00535">
    <property type="entry name" value="Glycos_transf_2"/>
    <property type="match status" value="1"/>
</dbReference>
<evidence type="ECO:0000256" key="6">
    <source>
        <dbReference type="ARBA" id="ARBA00023157"/>
    </source>
</evidence>
<keyword evidence="7" id="KW-0464">Manganese</keyword>
<feature type="domain" description="Glycosyltransferase 2-like" evidence="8">
    <location>
        <begin position="4"/>
        <end position="90"/>
    </location>
</feature>
<dbReference type="EMBL" id="CAXAMN010003481">
    <property type="protein sequence ID" value="CAK9004794.1"/>
    <property type="molecule type" value="Genomic_DNA"/>
</dbReference>
<keyword evidence="3" id="KW-0328">Glycosyltransferase</keyword>
<accession>A0ABP0ISY7</accession>
<keyword evidence="6" id="KW-1015">Disulfide bond</keyword>
<name>A0ABP0ISY7_9DINO</name>
<proteinExistence type="predicted"/>
<dbReference type="PANTHER" id="PTHR11675:SF68">
    <property type="entry name" value="N-ACETYLGALACTOSAMINYLTRANSFERASE 7"/>
    <property type="match status" value="1"/>
</dbReference>
<keyword evidence="4" id="KW-0808">Transferase</keyword>
<gene>
    <name evidence="9" type="ORF">CCMP2556_LOCUS7818</name>
</gene>
<evidence type="ECO:0000256" key="3">
    <source>
        <dbReference type="ARBA" id="ARBA00022676"/>
    </source>
</evidence>
<protein>
    <recommendedName>
        <fullName evidence="8">Glycosyltransferase 2-like domain-containing protein</fullName>
    </recommendedName>
</protein>
<feature type="non-terminal residue" evidence="9">
    <location>
        <position position="104"/>
    </location>
</feature>
<comment type="caution">
    <text evidence="9">The sequence shown here is derived from an EMBL/GenBank/DDBJ whole genome shotgun (WGS) entry which is preliminary data.</text>
</comment>
<sequence>ARLQDELSNYVKVLPKTRLVRLKERRGLMMARMEGVWRSTAEVTVFLDSHIEATKGWLEPILARIKEDKRHVVVPSIDTIGADDLEYRLGGGLGVLGFSWTLGQ</sequence>
<evidence type="ECO:0000313" key="10">
    <source>
        <dbReference type="Proteomes" id="UP001642484"/>
    </source>
</evidence>